<dbReference type="Proteomes" id="UP001221838">
    <property type="component" value="Unassembled WGS sequence"/>
</dbReference>
<dbReference type="EMBL" id="JAQNDM010000002">
    <property type="protein sequence ID" value="MDC0714928.1"/>
    <property type="molecule type" value="Genomic_DNA"/>
</dbReference>
<protein>
    <recommendedName>
        <fullName evidence="3">DUF4258 domain-containing protein</fullName>
    </recommendedName>
</protein>
<proteinExistence type="predicted"/>
<keyword evidence="2" id="KW-1185">Reference proteome</keyword>
<dbReference type="RefSeq" id="WP_272145608.1">
    <property type="nucleotide sequence ID" value="NZ_JAQNDM010000002.1"/>
</dbReference>
<evidence type="ECO:0000313" key="2">
    <source>
        <dbReference type="Proteomes" id="UP001221838"/>
    </source>
</evidence>
<reference evidence="1 2" key="1">
    <citation type="submission" date="2022-11" db="EMBL/GenBank/DDBJ databases">
        <title>Minimal conservation of predation-associated metabolite biosynthetic gene clusters underscores biosynthetic potential of Myxococcota including descriptions for ten novel species: Archangium lansinium sp. nov., Myxococcus landrumus sp. nov., Nannocystis bai.</title>
        <authorList>
            <person name="Ahearne A."/>
            <person name="Stevens C."/>
            <person name="Dowd S."/>
        </authorList>
    </citation>
    <scope>NUCLEOTIDE SEQUENCE [LARGE SCALE GENOMIC DNA]</scope>
    <source>
        <strain evidence="1 2">NCWAL01</strain>
    </source>
</reference>
<evidence type="ECO:0000313" key="1">
    <source>
        <dbReference type="EMBL" id="MDC0714928.1"/>
    </source>
</evidence>
<accession>A0ABT5DP67</accession>
<evidence type="ECO:0008006" key="3">
    <source>
        <dbReference type="Google" id="ProtNLM"/>
    </source>
</evidence>
<gene>
    <name evidence="1" type="ORF">POL68_41145</name>
</gene>
<sequence length="52" mass="5685">MSNKTEVQKTLVHQGIELDESQLITVVGGAAQKPKHQVTVKPDGTIVIVVYR</sequence>
<name>A0ABT5DP67_9BACT</name>
<organism evidence="1 2">
    <name type="scientific">Stigmatella ashevillensis</name>
    <dbReference type="NCBI Taxonomy" id="2995309"/>
    <lineage>
        <taxon>Bacteria</taxon>
        <taxon>Pseudomonadati</taxon>
        <taxon>Myxococcota</taxon>
        <taxon>Myxococcia</taxon>
        <taxon>Myxococcales</taxon>
        <taxon>Cystobacterineae</taxon>
        <taxon>Archangiaceae</taxon>
        <taxon>Stigmatella</taxon>
    </lineage>
</organism>
<comment type="caution">
    <text evidence="1">The sequence shown here is derived from an EMBL/GenBank/DDBJ whole genome shotgun (WGS) entry which is preliminary data.</text>
</comment>